<evidence type="ECO:0000313" key="10">
    <source>
        <dbReference type="EMBL" id="XBH04439.1"/>
    </source>
</evidence>
<evidence type="ECO:0000256" key="2">
    <source>
        <dbReference type="ARBA" id="ARBA00007330"/>
    </source>
</evidence>
<evidence type="ECO:0000259" key="9">
    <source>
        <dbReference type="Pfam" id="PF16901"/>
    </source>
</evidence>
<dbReference type="PANTHER" id="PTHR11985:SF35">
    <property type="entry name" value="ANAEROBIC GLYCEROL-3-PHOSPHATE DEHYDROGENASE SUBUNIT A"/>
    <property type="match status" value="1"/>
</dbReference>
<accession>A0AAU7CGQ3</accession>
<organism evidence="10">
    <name type="scientific">Singulisphaera sp. Ch08</name>
    <dbReference type="NCBI Taxonomy" id="3120278"/>
    <lineage>
        <taxon>Bacteria</taxon>
        <taxon>Pseudomonadati</taxon>
        <taxon>Planctomycetota</taxon>
        <taxon>Planctomycetia</taxon>
        <taxon>Isosphaerales</taxon>
        <taxon>Isosphaeraceae</taxon>
        <taxon>Singulisphaera</taxon>
    </lineage>
</organism>
<reference evidence="10" key="1">
    <citation type="submission" date="2024-05" db="EMBL/GenBank/DDBJ databases">
        <title>Planctomycetes of the genus Singulisphaera possess chitinolytic capabilities.</title>
        <authorList>
            <person name="Ivanova A."/>
        </authorList>
    </citation>
    <scope>NUCLEOTIDE SEQUENCE</scope>
    <source>
        <strain evidence="10">Ch08T</strain>
    </source>
</reference>
<dbReference type="Gene3D" id="3.30.9.10">
    <property type="entry name" value="D-Amino Acid Oxidase, subunit A, domain 2"/>
    <property type="match status" value="1"/>
</dbReference>
<gene>
    <name evidence="10" type="ORF">V5E97_00045</name>
</gene>
<evidence type="ECO:0000256" key="7">
    <source>
        <dbReference type="RuleBase" id="RU361217"/>
    </source>
</evidence>
<dbReference type="Gene3D" id="1.10.8.870">
    <property type="entry name" value="Alpha-glycerophosphate oxidase, cap domain"/>
    <property type="match status" value="1"/>
</dbReference>
<keyword evidence="4" id="KW-0319">Glycerol metabolism</keyword>
<dbReference type="EC" id="1.1.5.3" evidence="7"/>
<dbReference type="GO" id="GO:0006071">
    <property type="term" value="P:glycerol metabolic process"/>
    <property type="evidence" value="ECO:0007669"/>
    <property type="project" value="UniProtKB-KW"/>
</dbReference>
<evidence type="ECO:0000256" key="6">
    <source>
        <dbReference type="ARBA" id="ARBA00023002"/>
    </source>
</evidence>
<dbReference type="InterPro" id="IPR038299">
    <property type="entry name" value="DAO_C_sf"/>
</dbReference>
<comment type="catalytic activity">
    <reaction evidence="7">
        <text>a quinone + sn-glycerol 3-phosphate = dihydroxyacetone phosphate + a quinol</text>
        <dbReference type="Rhea" id="RHEA:18977"/>
        <dbReference type="ChEBI" id="CHEBI:24646"/>
        <dbReference type="ChEBI" id="CHEBI:57597"/>
        <dbReference type="ChEBI" id="CHEBI:57642"/>
        <dbReference type="ChEBI" id="CHEBI:132124"/>
        <dbReference type="EC" id="1.1.5.3"/>
    </reaction>
</comment>
<keyword evidence="6 7" id="KW-0560">Oxidoreductase</keyword>
<dbReference type="InterPro" id="IPR000447">
    <property type="entry name" value="G3P_DH_FAD-dep"/>
</dbReference>
<dbReference type="Gene3D" id="3.50.50.60">
    <property type="entry name" value="FAD/NAD(P)-binding domain"/>
    <property type="match status" value="1"/>
</dbReference>
<dbReference type="PROSITE" id="PS00978">
    <property type="entry name" value="FAD_G3PDH_2"/>
    <property type="match status" value="1"/>
</dbReference>
<evidence type="ECO:0000256" key="5">
    <source>
        <dbReference type="ARBA" id="ARBA00022827"/>
    </source>
</evidence>
<dbReference type="EMBL" id="CP155447">
    <property type="protein sequence ID" value="XBH04439.1"/>
    <property type="molecule type" value="Genomic_DNA"/>
</dbReference>
<feature type="domain" description="Alpha-glycerophosphate oxidase C-terminal" evidence="9">
    <location>
        <begin position="423"/>
        <end position="470"/>
    </location>
</feature>
<dbReference type="PROSITE" id="PS00977">
    <property type="entry name" value="FAD_G3PDH_1"/>
    <property type="match status" value="1"/>
</dbReference>
<comment type="similarity">
    <text evidence="2 7">Belongs to the FAD-dependent glycerol-3-phosphate dehydrogenase family.</text>
</comment>
<keyword evidence="5" id="KW-0274">FAD</keyword>
<dbReference type="InterPro" id="IPR031656">
    <property type="entry name" value="DAO_C"/>
</dbReference>
<dbReference type="Pfam" id="PF16901">
    <property type="entry name" value="DAO_C"/>
    <property type="match status" value="1"/>
</dbReference>
<dbReference type="GO" id="GO:0046168">
    <property type="term" value="P:glycerol-3-phosphate catabolic process"/>
    <property type="evidence" value="ECO:0007669"/>
    <property type="project" value="TreeGrafter"/>
</dbReference>
<comment type="cofactor">
    <cofactor evidence="1 7">
        <name>FAD</name>
        <dbReference type="ChEBI" id="CHEBI:57692"/>
    </cofactor>
</comment>
<evidence type="ECO:0000256" key="1">
    <source>
        <dbReference type="ARBA" id="ARBA00001974"/>
    </source>
</evidence>
<evidence type="ECO:0000259" key="8">
    <source>
        <dbReference type="Pfam" id="PF01266"/>
    </source>
</evidence>
<evidence type="ECO:0000256" key="3">
    <source>
        <dbReference type="ARBA" id="ARBA00022630"/>
    </source>
</evidence>
<dbReference type="PRINTS" id="PR01001">
    <property type="entry name" value="FADG3PDH"/>
</dbReference>
<dbReference type="GO" id="GO:0009331">
    <property type="term" value="C:glycerol-3-phosphate dehydrogenase (FAD) complex"/>
    <property type="evidence" value="ECO:0007669"/>
    <property type="project" value="UniProtKB-UniRule"/>
</dbReference>
<name>A0AAU7CGQ3_9BACT</name>
<dbReference type="Pfam" id="PF01266">
    <property type="entry name" value="DAO"/>
    <property type="match status" value="1"/>
</dbReference>
<dbReference type="InterPro" id="IPR006076">
    <property type="entry name" value="FAD-dep_OxRdtase"/>
</dbReference>
<evidence type="ECO:0000256" key="4">
    <source>
        <dbReference type="ARBA" id="ARBA00022798"/>
    </source>
</evidence>
<feature type="domain" description="FAD dependent oxidoreductase" evidence="8">
    <location>
        <begin position="21"/>
        <end position="345"/>
    </location>
</feature>
<proteinExistence type="inferred from homology"/>
<keyword evidence="3 7" id="KW-0285">Flavoprotein</keyword>
<protein>
    <recommendedName>
        <fullName evidence="7">Glycerol-3-phosphate dehydrogenase</fullName>
        <ecNumber evidence="7">1.1.5.3</ecNumber>
    </recommendedName>
</protein>
<dbReference type="InterPro" id="IPR036188">
    <property type="entry name" value="FAD/NAD-bd_sf"/>
</dbReference>
<sequence>MNDNETNRKEPINSLANDPFDVLIIGGGIVGSGIARDAAMRGLRTLLVEQADFASGTSSRSSRLLHGGLRYLAQGRIGLVREASVEKMRLSKIAAHLCQPLPFLFPVWKGAGWPRWMLSIGVKVYDLLCGGNNLGKSRTYGPVELLKHLPGLRREGLKGGTSHYDALTNDARLVIDTLRSAEAAGATLRNYTSFVAGVASNGAWTCTVRDQREGVAVEVQARTVVNAAGAWSAKIPHSTVRLRLTKGVHLVIDQSRLPVSEAVVLPEGDRILFVIPWGERIILGTTDTEYQGDPAAVRTNAEDIDYVLGVVNRAFPEAQIKPDDVISTWAGVRPLVAPRHQKEGAPSDVSRNHEIRMGEPGWFDVAGGKLTTYRLMAEQTIDQVGRHLGKHLPHSRTAELPLSAGPHSGVLPPPVQRDVVAESCRNEWVVHLDDLLLRRTSWHFYHADQKAVAEQAAHWMAELLGWDPEQVALELKRYQTVAEHAPG</sequence>
<dbReference type="PANTHER" id="PTHR11985">
    <property type="entry name" value="GLYCEROL-3-PHOSPHATE DEHYDROGENASE"/>
    <property type="match status" value="1"/>
</dbReference>
<dbReference type="RefSeq" id="WP_406697201.1">
    <property type="nucleotide sequence ID" value="NZ_CP155447.1"/>
</dbReference>
<dbReference type="AlphaFoldDB" id="A0AAU7CGQ3"/>
<dbReference type="GO" id="GO:0004368">
    <property type="term" value="F:glycerol-3-phosphate dehydrogenase (quinone) activity"/>
    <property type="evidence" value="ECO:0007669"/>
    <property type="project" value="UniProtKB-EC"/>
</dbReference>
<dbReference type="SUPFAM" id="SSF51905">
    <property type="entry name" value="FAD/NAD(P)-binding domain"/>
    <property type="match status" value="1"/>
</dbReference>